<dbReference type="EMBL" id="CADEPI010000068">
    <property type="protein sequence ID" value="CAB3372081.1"/>
    <property type="molecule type" value="Genomic_DNA"/>
</dbReference>
<dbReference type="PANTHER" id="PTHR24016">
    <property type="entry name" value="CONSERVED OLIGOMERIC GOLGI COMPLEX SUBUNIT 4"/>
    <property type="match status" value="1"/>
</dbReference>
<evidence type="ECO:0000259" key="13">
    <source>
        <dbReference type="SMART" id="SM00762"/>
    </source>
</evidence>
<reference evidence="14 15" key="1">
    <citation type="submission" date="2020-04" db="EMBL/GenBank/DDBJ databases">
        <authorList>
            <person name="Alioto T."/>
            <person name="Alioto T."/>
            <person name="Gomez Garrido J."/>
        </authorList>
    </citation>
    <scope>NUCLEOTIDE SEQUENCE [LARGE SCALE GENOMIC DNA]</scope>
</reference>
<keyword evidence="7" id="KW-0653">Protein transport</keyword>
<comment type="similarity">
    <text evidence="3">Belongs to the COG4 family.</text>
</comment>
<evidence type="ECO:0000256" key="6">
    <source>
        <dbReference type="ARBA" id="ARBA00022448"/>
    </source>
</evidence>
<dbReference type="SMART" id="SM00762">
    <property type="entry name" value="Cog4"/>
    <property type="match status" value="1"/>
</dbReference>
<dbReference type="Pfam" id="PF08318">
    <property type="entry name" value="COG4_m"/>
    <property type="match status" value="1"/>
</dbReference>
<dbReference type="Pfam" id="PF20663">
    <property type="entry name" value="COG4_N"/>
    <property type="match status" value="1"/>
</dbReference>
<dbReference type="Gene3D" id="1.10.287.1060">
    <property type="entry name" value="ESAT-6-like"/>
    <property type="match status" value="1"/>
</dbReference>
<sequence length="782" mass="87453">MDCIDSREKIDELYKKLTQQEEENDKYLESIMARQVNLEAKLNNITKALPNLQILHNDAVKLADMISHTSTLAESVSAKVRQLDISRSRVSECQQRVQDLQDLKLCKEGVKTALENEEYEKAAGHIHRFLAMDQAALKKTASHMSQGRSVEDCFTQLDSATKELRLIVAKNFEQAAAKDNAADVERFFKIFPLLGDKAEGLKRFSTYLAGKLTVMAQKTLKTCLDTPIHDKRAPVVYADALTLLFEGIARVLEAHQPIVETFYGPGNLLDVIERLQQECDKESRKILTELIQRRNLDHIVRQVDDASRGGAPMHTVASSASLVSMAASASGGQTHRRAGSTGGSVESDRKVPDPRDLDPLLNELSIAHSRAELYMRFLRRRITTDFESGDEEQREAGLKQMELVLQRSDLCRLMQELLGHYLLLERYYMSESVRKAMTLDTLDGEDSQTSSVLDDVFYILRMSIRRSSQSGSMDGTCAVINDACTLLEIDFCSYLHRQLKKGYSSGYLDLTAQAYNMWQSSLQQGRLNTSTQSDSDSARVMFLAHLNNADASLEFIKVMIRGLEEDIVTSIGAKNLTANDQAKLSSCLSGFGSVTASLRHVAEYGLQQLIASAVKPRTGPWVDAFMQANHQLTEEEFASYEADEPFVQNLIHNLEGLLSSFKAKLTFANYDALVGHVASEITTQMEKVIMKSCFNRLGGLALDKEVRALAGYLTAATTLSIRDKLARLTQIATVLNLEKPSEMSDYWGSSAGHLWRLTASEVRQIMLLRVDFKAEEIKKLKL</sequence>
<feature type="domain" description="COG4 transport protein middle alpha-helical bundle" evidence="13">
    <location>
        <begin position="157"/>
        <end position="500"/>
    </location>
</feature>
<accession>A0A8S1CWB3</accession>
<dbReference type="GO" id="GO:0007030">
    <property type="term" value="P:Golgi organization"/>
    <property type="evidence" value="ECO:0007669"/>
    <property type="project" value="TreeGrafter"/>
</dbReference>
<dbReference type="InterPro" id="IPR048680">
    <property type="entry name" value="COG4_N"/>
</dbReference>
<keyword evidence="8" id="KW-0333">Golgi apparatus</keyword>
<gene>
    <name evidence="14" type="ORF">CLODIP_2_CD06518</name>
</gene>
<dbReference type="GO" id="GO:0000139">
    <property type="term" value="C:Golgi membrane"/>
    <property type="evidence" value="ECO:0007669"/>
    <property type="project" value="UniProtKB-SubCell"/>
</dbReference>
<evidence type="ECO:0000313" key="14">
    <source>
        <dbReference type="EMBL" id="CAB3372081.1"/>
    </source>
</evidence>
<feature type="coiled-coil region" evidence="11">
    <location>
        <begin position="3"/>
        <end position="30"/>
    </location>
</feature>
<evidence type="ECO:0000313" key="15">
    <source>
        <dbReference type="Proteomes" id="UP000494165"/>
    </source>
</evidence>
<evidence type="ECO:0000256" key="8">
    <source>
        <dbReference type="ARBA" id="ARBA00023034"/>
    </source>
</evidence>
<dbReference type="Proteomes" id="UP000494165">
    <property type="component" value="Unassembled WGS sequence"/>
</dbReference>
<name>A0A8S1CWB3_9INSE</name>
<keyword evidence="9" id="KW-0472">Membrane</keyword>
<proteinExistence type="inferred from homology"/>
<dbReference type="FunFam" id="1.20.58.1970:FF:000002">
    <property type="entry name" value="Oligomeric Golgi complex subunit"/>
    <property type="match status" value="1"/>
</dbReference>
<evidence type="ECO:0000256" key="10">
    <source>
        <dbReference type="ARBA" id="ARBA00031340"/>
    </source>
</evidence>
<evidence type="ECO:0000256" key="9">
    <source>
        <dbReference type="ARBA" id="ARBA00023136"/>
    </source>
</evidence>
<comment type="function">
    <text evidence="1">Required for normal Golgi function.</text>
</comment>
<comment type="caution">
    <text evidence="14">The sequence shown here is derived from an EMBL/GenBank/DDBJ whole genome shotgun (WGS) entry which is preliminary data.</text>
</comment>
<dbReference type="Gene3D" id="1.20.58.1970">
    <property type="match status" value="1"/>
</dbReference>
<dbReference type="InterPro" id="IPR013167">
    <property type="entry name" value="COG4_M"/>
</dbReference>
<dbReference type="AlphaFoldDB" id="A0A8S1CWB3"/>
<dbReference type="GO" id="GO:0015031">
    <property type="term" value="P:protein transport"/>
    <property type="evidence" value="ECO:0007669"/>
    <property type="project" value="UniProtKB-KW"/>
</dbReference>
<dbReference type="OrthoDB" id="47059at2759"/>
<comment type="subcellular location">
    <subcellularLocation>
        <location evidence="2">Golgi apparatus membrane</location>
        <topology evidence="2">Peripheral membrane protein</topology>
        <orientation evidence="2">Cytoplasmic side</orientation>
    </subcellularLocation>
</comment>
<dbReference type="PANTHER" id="PTHR24016:SF0">
    <property type="entry name" value="CONSERVED OLIGOMERIC GOLGI COMPLEX SUBUNIT 4"/>
    <property type="match status" value="1"/>
</dbReference>
<evidence type="ECO:0000256" key="4">
    <source>
        <dbReference type="ARBA" id="ARBA00011166"/>
    </source>
</evidence>
<feature type="compositionally biased region" description="Basic and acidic residues" evidence="12">
    <location>
        <begin position="346"/>
        <end position="357"/>
    </location>
</feature>
<evidence type="ECO:0000256" key="7">
    <source>
        <dbReference type="ARBA" id="ARBA00022927"/>
    </source>
</evidence>
<evidence type="ECO:0000256" key="3">
    <source>
        <dbReference type="ARBA" id="ARBA00009215"/>
    </source>
</evidence>
<dbReference type="GO" id="GO:0017119">
    <property type="term" value="C:Golgi transport complex"/>
    <property type="evidence" value="ECO:0007669"/>
    <property type="project" value="TreeGrafter"/>
</dbReference>
<evidence type="ECO:0000256" key="12">
    <source>
        <dbReference type="SAM" id="MobiDB-lite"/>
    </source>
</evidence>
<organism evidence="14 15">
    <name type="scientific">Cloeon dipterum</name>
    <dbReference type="NCBI Taxonomy" id="197152"/>
    <lineage>
        <taxon>Eukaryota</taxon>
        <taxon>Metazoa</taxon>
        <taxon>Ecdysozoa</taxon>
        <taxon>Arthropoda</taxon>
        <taxon>Hexapoda</taxon>
        <taxon>Insecta</taxon>
        <taxon>Pterygota</taxon>
        <taxon>Palaeoptera</taxon>
        <taxon>Ephemeroptera</taxon>
        <taxon>Pisciforma</taxon>
        <taxon>Baetidae</taxon>
        <taxon>Cloeon</taxon>
    </lineage>
</organism>
<evidence type="ECO:0000256" key="2">
    <source>
        <dbReference type="ARBA" id="ARBA00004255"/>
    </source>
</evidence>
<keyword evidence="11" id="KW-0175">Coiled coil</keyword>
<dbReference type="GO" id="GO:0006890">
    <property type="term" value="P:retrograde vesicle-mediated transport, Golgi to endoplasmic reticulum"/>
    <property type="evidence" value="ECO:0007669"/>
    <property type="project" value="TreeGrafter"/>
</dbReference>
<feature type="region of interest" description="Disordered" evidence="12">
    <location>
        <begin position="327"/>
        <end position="357"/>
    </location>
</feature>
<keyword evidence="15" id="KW-1185">Reference proteome</keyword>
<dbReference type="Pfam" id="PF20662">
    <property type="entry name" value="COG4_C"/>
    <property type="match status" value="1"/>
</dbReference>
<evidence type="ECO:0000256" key="5">
    <source>
        <dbReference type="ARBA" id="ARBA00020975"/>
    </source>
</evidence>
<comment type="subunit">
    <text evidence="4">Component of the conserved oligomeric Golgi complex which is composed of eight different subunits and is required for normal Golgi morphology and localization.</text>
</comment>
<evidence type="ECO:0000256" key="11">
    <source>
        <dbReference type="SAM" id="Coils"/>
    </source>
</evidence>
<evidence type="ECO:0000256" key="1">
    <source>
        <dbReference type="ARBA" id="ARBA00003627"/>
    </source>
</evidence>
<protein>
    <recommendedName>
        <fullName evidence="5">Conserved oligomeric Golgi complex subunit 4</fullName>
    </recommendedName>
    <alternativeName>
        <fullName evidence="10">Component of oligomeric Golgi complex 4</fullName>
    </alternativeName>
</protein>
<keyword evidence="6" id="KW-0813">Transport</keyword>
<dbReference type="InterPro" id="IPR048682">
    <property type="entry name" value="COG4"/>
</dbReference>
<dbReference type="InterPro" id="IPR048684">
    <property type="entry name" value="COG4_C"/>
</dbReference>